<keyword evidence="1" id="KW-0732">Signal</keyword>
<evidence type="ECO:0000313" key="3">
    <source>
        <dbReference type="Proteomes" id="UP000548423"/>
    </source>
</evidence>
<feature type="chain" id="PRO_5033064799" evidence="1">
    <location>
        <begin position="27"/>
        <end position="152"/>
    </location>
</feature>
<name>A0A852TK51_9BACI</name>
<dbReference type="Pfam" id="PF14592">
    <property type="entry name" value="Chondroitinas_B"/>
    <property type="match status" value="1"/>
</dbReference>
<evidence type="ECO:0000256" key="1">
    <source>
        <dbReference type="SAM" id="SignalP"/>
    </source>
</evidence>
<accession>A0A852TK51</accession>
<evidence type="ECO:0000313" key="2">
    <source>
        <dbReference type="EMBL" id="NYE08679.1"/>
    </source>
</evidence>
<reference evidence="3" key="1">
    <citation type="submission" date="2020-07" db="EMBL/GenBank/DDBJ databases">
        <authorList>
            <person name="Partida-Martinez L."/>
            <person name="Huntemann M."/>
            <person name="Clum A."/>
            <person name="Wang J."/>
            <person name="Palaniappan K."/>
            <person name="Ritter S."/>
            <person name="Chen I.-M."/>
            <person name="Stamatis D."/>
            <person name="Reddy T."/>
            <person name="O'Malley R."/>
            <person name="Daum C."/>
            <person name="Shapiro N."/>
            <person name="Ivanova N."/>
            <person name="Kyrpides N."/>
            <person name="Woyke T."/>
        </authorList>
    </citation>
    <scope>NUCLEOTIDE SEQUENCE [LARGE SCALE GENOMIC DNA]</scope>
    <source>
        <strain evidence="3">AT2.8</strain>
    </source>
</reference>
<sequence length="152" mass="16188">MKKLWKSLLSVCIVTAFSSIPFGASAEESLVKVSSVDEISAAMSKAQPDDTIVMRNGVWKDAAIVMEGAGKQNKPITLRAETPGQVVLSGASTLNIGGSYLVVDGLVFKDGGDIDDSGVIEFRVGDLEATHSRLTNVQMIDYNPPSNEKNTK</sequence>
<dbReference type="InterPro" id="IPR011050">
    <property type="entry name" value="Pectin_lyase_fold/virulence"/>
</dbReference>
<dbReference type="AlphaFoldDB" id="A0A852TK51"/>
<dbReference type="EMBL" id="JACCBX010000015">
    <property type="protein sequence ID" value="NYE08679.1"/>
    <property type="molecule type" value="Genomic_DNA"/>
</dbReference>
<reference evidence="3" key="2">
    <citation type="submission" date="2020-08" db="EMBL/GenBank/DDBJ databases">
        <title>The Agave Microbiome: Exploring the role of microbial communities in plant adaptations to desert environments.</title>
        <authorList>
            <person name="Partida-Martinez L.P."/>
        </authorList>
    </citation>
    <scope>NUCLEOTIDE SEQUENCE [LARGE SCALE GENOMIC DNA]</scope>
    <source>
        <strain evidence="3">AT2.8</strain>
    </source>
</reference>
<feature type="signal peptide" evidence="1">
    <location>
        <begin position="1"/>
        <end position="26"/>
    </location>
</feature>
<dbReference type="InterPro" id="IPR012334">
    <property type="entry name" value="Pectin_lyas_fold"/>
</dbReference>
<dbReference type="Gene3D" id="2.160.20.10">
    <property type="entry name" value="Single-stranded right-handed beta-helix, Pectin lyase-like"/>
    <property type="match status" value="1"/>
</dbReference>
<protein>
    <submittedName>
        <fullName evidence="2">Uncharacterized protein</fullName>
    </submittedName>
</protein>
<dbReference type="Proteomes" id="UP000548423">
    <property type="component" value="Unassembled WGS sequence"/>
</dbReference>
<proteinExistence type="predicted"/>
<comment type="caution">
    <text evidence="2">The sequence shown here is derived from an EMBL/GenBank/DDBJ whole genome shotgun (WGS) entry which is preliminary data.</text>
</comment>
<organism evidence="2 3">
    <name type="scientific">Neobacillus niacini</name>
    <dbReference type="NCBI Taxonomy" id="86668"/>
    <lineage>
        <taxon>Bacteria</taxon>
        <taxon>Bacillati</taxon>
        <taxon>Bacillota</taxon>
        <taxon>Bacilli</taxon>
        <taxon>Bacillales</taxon>
        <taxon>Bacillaceae</taxon>
        <taxon>Neobacillus</taxon>
    </lineage>
</organism>
<dbReference type="InterPro" id="IPR039513">
    <property type="entry name" value="PL-6"/>
</dbReference>
<dbReference type="SUPFAM" id="SSF51126">
    <property type="entry name" value="Pectin lyase-like"/>
    <property type="match status" value="1"/>
</dbReference>
<gene>
    <name evidence="2" type="ORF">F4694_005528</name>
</gene>